<dbReference type="EMBL" id="CP144698">
    <property type="protein sequence ID" value="WVZ17134.1"/>
    <property type="molecule type" value="Genomic_DNA"/>
</dbReference>
<keyword evidence="1" id="KW-0812">Transmembrane</keyword>
<dbReference type="AlphaFoldDB" id="A0AAQ3S663"/>
<proteinExistence type="predicted"/>
<evidence type="ECO:0000256" key="1">
    <source>
        <dbReference type="SAM" id="Phobius"/>
    </source>
</evidence>
<evidence type="ECO:0000313" key="3">
    <source>
        <dbReference type="Proteomes" id="UP001374535"/>
    </source>
</evidence>
<sequence length="118" mass="13497">MLKKSNSLPRFPIMPLHLPNPPSKHYPFRFCTVIDFRPLHGVLLTNATIMITRLFFGVWRDSGRTWRNGSSGDDEDEYSQLGKMLELCLVVKNVADAVFMDCAFYAILLIWGFSVIEA</sequence>
<dbReference type="PANTHER" id="PTHR35469:SF4">
    <property type="entry name" value="TRANSMEMBRANE PROTEIN"/>
    <property type="match status" value="1"/>
</dbReference>
<feature type="transmembrane region" description="Helical" evidence="1">
    <location>
        <begin position="97"/>
        <end position="116"/>
    </location>
</feature>
<reference evidence="2 3" key="1">
    <citation type="journal article" date="2023" name="Life. Sci Alliance">
        <title>Evolutionary insights into 3D genome organization and epigenetic landscape of Vigna mungo.</title>
        <authorList>
            <person name="Junaid A."/>
            <person name="Singh B."/>
            <person name="Bhatia S."/>
        </authorList>
    </citation>
    <scope>NUCLEOTIDE SEQUENCE [LARGE SCALE GENOMIC DNA]</scope>
    <source>
        <strain evidence="2">Urdbean</strain>
    </source>
</reference>
<feature type="transmembrane region" description="Helical" evidence="1">
    <location>
        <begin position="39"/>
        <end position="59"/>
    </location>
</feature>
<gene>
    <name evidence="2" type="ORF">V8G54_010116</name>
</gene>
<keyword evidence="1" id="KW-1133">Transmembrane helix</keyword>
<dbReference type="PANTHER" id="PTHR35469">
    <property type="entry name" value="TRANSMEMBRANE PROTEIN"/>
    <property type="match status" value="1"/>
</dbReference>
<accession>A0AAQ3S663</accession>
<evidence type="ECO:0000313" key="2">
    <source>
        <dbReference type="EMBL" id="WVZ17134.1"/>
    </source>
</evidence>
<keyword evidence="3" id="KW-1185">Reference proteome</keyword>
<keyword evidence="1" id="KW-0472">Membrane</keyword>
<organism evidence="2 3">
    <name type="scientific">Vigna mungo</name>
    <name type="common">Black gram</name>
    <name type="synonym">Phaseolus mungo</name>
    <dbReference type="NCBI Taxonomy" id="3915"/>
    <lineage>
        <taxon>Eukaryota</taxon>
        <taxon>Viridiplantae</taxon>
        <taxon>Streptophyta</taxon>
        <taxon>Embryophyta</taxon>
        <taxon>Tracheophyta</taxon>
        <taxon>Spermatophyta</taxon>
        <taxon>Magnoliopsida</taxon>
        <taxon>eudicotyledons</taxon>
        <taxon>Gunneridae</taxon>
        <taxon>Pentapetalae</taxon>
        <taxon>rosids</taxon>
        <taxon>fabids</taxon>
        <taxon>Fabales</taxon>
        <taxon>Fabaceae</taxon>
        <taxon>Papilionoideae</taxon>
        <taxon>50 kb inversion clade</taxon>
        <taxon>NPAAA clade</taxon>
        <taxon>indigoferoid/millettioid clade</taxon>
        <taxon>Phaseoleae</taxon>
        <taxon>Vigna</taxon>
    </lineage>
</organism>
<protein>
    <submittedName>
        <fullName evidence="2">Uncharacterized protein</fullName>
    </submittedName>
</protein>
<name>A0AAQ3S663_VIGMU</name>
<dbReference type="Proteomes" id="UP001374535">
    <property type="component" value="Chromosome 3"/>
</dbReference>